<evidence type="ECO:0000313" key="1">
    <source>
        <dbReference type="EMBL" id="BBO19570.1"/>
    </source>
</evidence>
<sequence>MLTPLRNALRPWLTRIPIRQKKHLRDLTLEGANYHGDGLAVWAKNVDFLSDPGFVRAYDLAADSGHHFCQKGEKFKIEWRVNTALWAARQAARLEGDFVECGVNTGILSLAICHYLDFNSLDKRFFLFDTYSGIPEDQPGYGESAENIRQKNQYYFDCYDLARKNFAPWPKVHLVRGKVPDTLGTVNIDKVCYLSLDMNVAEPELAALEHFWPRLVPGAIVLIDDYGWQTCEQQKAAIDGFAANIGIPVLFLPTGQGIIVKR</sequence>
<keyword evidence="1" id="KW-0489">Methyltransferase</keyword>
<dbReference type="EMBL" id="AP021857">
    <property type="protein sequence ID" value="BBO19570.1"/>
    <property type="molecule type" value="Genomic_DNA"/>
</dbReference>
<proteinExistence type="predicted"/>
<dbReference type="Pfam" id="PF05711">
    <property type="entry name" value="TylF"/>
    <property type="match status" value="1"/>
</dbReference>
<dbReference type="InterPro" id="IPR029063">
    <property type="entry name" value="SAM-dependent_MTases_sf"/>
</dbReference>
<dbReference type="PANTHER" id="PTHR40036">
    <property type="entry name" value="MACROCIN O-METHYLTRANSFERASE"/>
    <property type="match status" value="1"/>
</dbReference>
<dbReference type="GO" id="GO:0032259">
    <property type="term" value="P:methylation"/>
    <property type="evidence" value="ECO:0007669"/>
    <property type="project" value="UniProtKB-KW"/>
</dbReference>
<dbReference type="PANTHER" id="PTHR40036:SF1">
    <property type="entry name" value="MACROCIN O-METHYLTRANSFERASE"/>
    <property type="match status" value="1"/>
</dbReference>
<protein>
    <submittedName>
        <fullName evidence="1">Methyltransferase</fullName>
    </submittedName>
</protein>
<dbReference type="Gene3D" id="3.40.50.150">
    <property type="entry name" value="Vaccinia Virus protein VP39"/>
    <property type="match status" value="1"/>
</dbReference>
<evidence type="ECO:0000313" key="2">
    <source>
        <dbReference type="Proteomes" id="UP000662914"/>
    </source>
</evidence>
<organism evidence="1 2">
    <name type="scientific">Candidatus Desulfobacillus denitrificans</name>
    <dbReference type="NCBI Taxonomy" id="2608985"/>
    <lineage>
        <taxon>Bacteria</taxon>
        <taxon>Pseudomonadati</taxon>
        <taxon>Pseudomonadota</taxon>
        <taxon>Betaproteobacteria</taxon>
        <taxon>Candidatus Desulfobacillus</taxon>
    </lineage>
</organism>
<dbReference type="Proteomes" id="UP000662914">
    <property type="component" value="Chromosome"/>
</dbReference>
<dbReference type="KEGG" id="ddz:DSYM_02690"/>
<reference evidence="1" key="1">
    <citation type="journal article" name="DNA Res.">
        <title>The physiological potential of anammox bacteria as revealed by their core genome structure.</title>
        <authorList>
            <person name="Okubo T."/>
            <person name="Toyoda A."/>
            <person name="Fukuhara K."/>
            <person name="Uchiyama I."/>
            <person name="Harigaya Y."/>
            <person name="Kuroiwa M."/>
            <person name="Suzuki T."/>
            <person name="Murakami Y."/>
            <person name="Suwa Y."/>
            <person name="Takami H."/>
        </authorList>
    </citation>
    <scope>NUCLEOTIDE SEQUENCE</scope>
    <source>
        <strain evidence="1">317325-3</strain>
    </source>
</reference>
<keyword evidence="1" id="KW-0808">Transferase</keyword>
<dbReference type="AlphaFoldDB" id="A0A809QVV8"/>
<dbReference type="InterPro" id="IPR008884">
    <property type="entry name" value="TylF_MeTrfase"/>
</dbReference>
<gene>
    <name evidence="1" type="ORF">DSYM_02690</name>
</gene>
<dbReference type="GO" id="GO:0008168">
    <property type="term" value="F:methyltransferase activity"/>
    <property type="evidence" value="ECO:0007669"/>
    <property type="project" value="UniProtKB-KW"/>
</dbReference>
<accession>A0A809QVV8</accession>
<name>A0A809QVV8_9PROT</name>
<dbReference type="SUPFAM" id="SSF53335">
    <property type="entry name" value="S-adenosyl-L-methionine-dependent methyltransferases"/>
    <property type="match status" value="1"/>
</dbReference>